<name>A0ABX0XY77_9ACTN</name>
<accession>A0ABX0XY77</accession>
<dbReference type="RefSeq" id="WP_167925671.1">
    <property type="nucleotide sequence ID" value="NZ_JAATVY010000008.1"/>
</dbReference>
<evidence type="ECO:0000313" key="3">
    <source>
        <dbReference type="Proteomes" id="UP000722989"/>
    </source>
</evidence>
<dbReference type="Proteomes" id="UP000722989">
    <property type="component" value="Unassembled WGS sequence"/>
</dbReference>
<evidence type="ECO:0000313" key="2">
    <source>
        <dbReference type="EMBL" id="NJC70758.1"/>
    </source>
</evidence>
<dbReference type="EMBL" id="JAATVY010000008">
    <property type="protein sequence ID" value="NJC70758.1"/>
    <property type="molecule type" value="Genomic_DNA"/>
</dbReference>
<gene>
    <name evidence="2" type="ORF">HC031_13685</name>
</gene>
<protein>
    <submittedName>
        <fullName evidence="2">DUF742 domain-containing protein</fullName>
    </submittedName>
</protein>
<organism evidence="2 3">
    <name type="scientific">Planosporangium thailandense</name>
    <dbReference type="NCBI Taxonomy" id="765197"/>
    <lineage>
        <taxon>Bacteria</taxon>
        <taxon>Bacillati</taxon>
        <taxon>Actinomycetota</taxon>
        <taxon>Actinomycetes</taxon>
        <taxon>Micromonosporales</taxon>
        <taxon>Micromonosporaceae</taxon>
        <taxon>Planosporangium</taxon>
    </lineage>
</organism>
<evidence type="ECO:0000256" key="1">
    <source>
        <dbReference type="SAM" id="MobiDB-lite"/>
    </source>
</evidence>
<reference evidence="2 3" key="1">
    <citation type="submission" date="2020-03" db="EMBL/GenBank/DDBJ databases">
        <title>WGS of the type strain of Planosporangium spp.</title>
        <authorList>
            <person name="Thawai C."/>
        </authorList>
    </citation>
    <scope>NUCLEOTIDE SEQUENCE [LARGE SCALE GENOMIC DNA]</scope>
    <source>
        <strain evidence="2 3">TBRC 5610</strain>
    </source>
</reference>
<sequence length="161" mass="17378">MVLSSTPGDDERRPLPDPGLIRPYVDEPGGVDDRPDERPSGSNGAPPYPEPSGVRPYLLTGGRVRPVDASLEIEAQVKTTSAGRADAVRLAYEYRDIVLLCAQPIAIAEVAARLGLHLGVARVLTSDLIEAGYLAVRRPDAGLHQNKKIIERVIRGLQAIR</sequence>
<dbReference type="PANTHER" id="PTHR36221:SF1">
    <property type="entry name" value="DUF742 DOMAIN-CONTAINING PROTEIN"/>
    <property type="match status" value="1"/>
</dbReference>
<comment type="caution">
    <text evidence="2">The sequence shown here is derived from an EMBL/GenBank/DDBJ whole genome shotgun (WGS) entry which is preliminary data.</text>
</comment>
<dbReference type="InterPro" id="IPR007995">
    <property type="entry name" value="DUF742"/>
</dbReference>
<proteinExistence type="predicted"/>
<feature type="region of interest" description="Disordered" evidence="1">
    <location>
        <begin position="1"/>
        <end position="59"/>
    </location>
</feature>
<dbReference type="Pfam" id="PF05331">
    <property type="entry name" value="DUF742"/>
    <property type="match status" value="1"/>
</dbReference>
<keyword evidence="3" id="KW-1185">Reference proteome</keyword>
<dbReference type="PANTHER" id="PTHR36221">
    <property type="entry name" value="DUF742 DOMAIN-CONTAINING PROTEIN"/>
    <property type="match status" value="1"/>
</dbReference>